<organism evidence="1">
    <name type="scientific">Drosophila rhopaloa</name>
    <name type="common">Fruit fly</name>
    <dbReference type="NCBI Taxonomy" id="1041015"/>
    <lineage>
        <taxon>Eukaryota</taxon>
        <taxon>Metazoa</taxon>
        <taxon>Ecdysozoa</taxon>
        <taxon>Arthropoda</taxon>
        <taxon>Hexapoda</taxon>
        <taxon>Insecta</taxon>
        <taxon>Pterygota</taxon>
        <taxon>Neoptera</taxon>
        <taxon>Endopterygota</taxon>
        <taxon>Diptera</taxon>
        <taxon>Brachycera</taxon>
        <taxon>Muscomorpha</taxon>
        <taxon>Ephydroidea</taxon>
        <taxon>Drosophilidae</taxon>
        <taxon>Drosophila</taxon>
        <taxon>Sophophora</taxon>
    </lineage>
</organism>
<protein>
    <submittedName>
        <fullName evidence="1">Uncharacterized protein LOC108037955</fullName>
    </submittedName>
</protein>
<dbReference type="AlphaFoldDB" id="A0A6P4DXA0"/>
<reference evidence="1" key="1">
    <citation type="submission" date="2025-08" db="UniProtKB">
        <authorList>
            <consortium name="RefSeq"/>
        </authorList>
    </citation>
    <scope>IDENTIFICATION</scope>
</reference>
<feature type="non-terminal residue" evidence="1">
    <location>
        <position position="1"/>
    </location>
</feature>
<gene>
    <name evidence="1" type="primary">LOC108037955</name>
</gene>
<sequence length="49" mass="5316">AVDVFAGIFPVPFHLFKTPSIAGRSPKGKFKSLPAITLNRRDTTTCAQI</sequence>
<name>A0A6P4DXA0_DRORH</name>
<accession>A0A6P4DXA0</accession>
<evidence type="ECO:0000313" key="1">
    <source>
        <dbReference type="RefSeq" id="XP_016970117.1"/>
    </source>
</evidence>
<dbReference type="RefSeq" id="XP_016970117.1">
    <property type="nucleotide sequence ID" value="XM_017114628.1"/>
</dbReference>
<proteinExistence type="predicted"/>
<feature type="non-terminal residue" evidence="1">
    <location>
        <position position="49"/>
    </location>
</feature>